<dbReference type="InterPro" id="IPR023485">
    <property type="entry name" value="Ptyr_pPase"/>
</dbReference>
<dbReference type="InterPro" id="IPR050438">
    <property type="entry name" value="LMW_PTPase"/>
</dbReference>
<dbReference type="SUPFAM" id="SSF52788">
    <property type="entry name" value="Phosphotyrosine protein phosphatases I"/>
    <property type="match status" value="1"/>
</dbReference>
<keyword evidence="4" id="KW-0904">Protein phosphatase</keyword>
<keyword evidence="9" id="KW-1185">Reference proteome</keyword>
<evidence type="ECO:0000256" key="1">
    <source>
        <dbReference type="ARBA" id="ARBA00011063"/>
    </source>
</evidence>
<dbReference type="GO" id="GO:0004725">
    <property type="term" value="F:protein tyrosine phosphatase activity"/>
    <property type="evidence" value="ECO:0007669"/>
    <property type="project" value="UniProtKB-EC"/>
</dbReference>
<dbReference type="InterPro" id="IPR036196">
    <property type="entry name" value="Ptyr_pPase_sf"/>
</dbReference>
<dbReference type="Gene3D" id="3.40.50.2300">
    <property type="match status" value="1"/>
</dbReference>
<gene>
    <name evidence="8" type="ORF">AOY20_03765</name>
</gene>
<comment type="similarity">
    <text evidence="1">Belongs to the low molecular weight phosphotyrosine protein phosphatase family.</text>
</comment>
<dbReference type="EMBL" id="CP012808">
    <property type="protein sequence ID" value="ALH94720.1"/>
    <property type="molecule type" value="Genomic_DNA"/>
</dbReference>
<dbReference type="CDD" id="cd16343">
    <property type="entry name" value="LMWPTP"/>
    <property type="match status" value="1"/>
</dbReference>
<evidence type="ECO:0000313" key="8">
    <source>
        <dbReference type="EMBL" id="ALH94720.1"/>
    </source>
</evidence>
<dbReference type="PRINTS" id="PR00719">
    <property type="entry name" value="LMWPTPASE"/>
</dbReference>
<comment type="catalytic activity">
    <reaction evidence="5">
        <text>O-phospho-L-tyrosyl-[protein] + H2O = L-tyrosyl-[protein] + phosphate</text>
        <dbReference type="Rhea" id="RHEA:10684"/>
        <dbReference type="Rhea" id="RHEA-COMP:10136"/>
        <dbReference type="Rhea" id="RHEA-COMP:20101"/>
        <dbReference type="ChEBI" id="CHEBI:15377"/>
        <dbReference type="ChEBI" id="CHEBI:43474"/>
        <dbReference type="ChEBI" id="CHEBI:46858"/>
        <dbReference type="ChEBI" id="CHEBI:61978"/>
        <dbReference type="EC" id="3.1.3.48"/>
    </reaction>
</comment>
<reference evidence="8 9" key="1">
    <citation type="journal article" date="2015" name="Int. J. Syst. Evol. Microbiol.">
        <title>Acinetobacter equi sp. nov. isolated from horse faeces.</title>
        <authorList>
            <person name="Poppel M.T."/>
            <person name="Skiebe E."/>
            <person name="Laue M."/>
            <person name="Bergmann H."/>
            <person name="Ebersberger I."/>
            <person name="Garn T."/>
            <person name="Fruth A."/>
            <person name="Baumgardt S."/>
            <person name="Busse H.J."/>
            <person name="Wilharm G."/>
        </authorList>
    </citation>
    <scope>NUCLEOTIDE SEQUENCE [LARGE SCALE GENOMIC DNA]</scope>
    <source>
        <strain evidence="8 9">114</strain>
    </source>
</reference>
<dbReference type="AlphaFoldDB" id="A0A0N9VZJ4"/>
<dbReference type="OrthoDB" id="9784339at2"/>
<evidence type="ECO:0000256" key="2">
    <source>
        <dbReference type="ARBA" id="ARBA00013064"/>
    </source>
</evidence>
<proteinExistence type="inferred from homology"/>
<feature type="domain" description="Phosphotyrosine protein phosphatase I" evidence="7">
    <location>
        <begin position="4"/>
        <end position="141"/>
    </location>
</feature>
<protein>
    <recommendedName>
        <fullName evidence="2">protein-tyrosine-phosphatase</fullName>
        <ecNumber evidence="2">3.1.3.48</ecNumber>
    </recommendedName>
</protein>
<dbReference type="KEGG" id="aei:AOY20_03765"/>
<evidence type="ECO:0000259" key="7">
    <source>
        <dbReference type="SMART" id="SM00226"/>
    </source>
</evidence>
<feature type="active site" description="Nucleophile" evidence="6">
    <location>
        <position position="10"/>
    </location>
</feature>
<evidence type="ECO:0000256" key="3">
    <source>
        <dbReference type="ARBA" id="ARBA00022801"/>
    </source>
</evidence>
<evidence type="ECO:0000256" key="6">
    <source>
        <dbReference type="PIRSR" id="PIRSR617867-1"/>
    </source>
</evidence>
<dbReference type="EC" id="3.1.3.48" evidence="2"/>
<feature type="active site" evidence="6">
    <location>
        <position position="16"/>
    </location>
</feature>
<dbReference type="InterPro" id="IPR017867">
    <property type="entry name" value="Tyr_phospatase_low_mol_wt"/>
</dbReference>
<accession>A0A0N9VZJ4</accession>
<evidence type="ECO:0000313" key="9">
    <source>
        <dbReference type="Proteomes" id="UP000064939"/>
    </source>
</evidence>
<dbReference type="PANTHER" id="PTHR11717">
    <property type="entry name" value="LOW MOLECULAR WEIGHT PROTEIN TYROSINE PHOSPHATASE"/>
    <property type="match status" value="1"/>
</dbReference>
<sequence>MQFAHILIVCQGNICRSPMAEYFLKKIRPDLQIVSAGIMGLIEHGADDKAMISMQQEDIDLQNHKSQKLNLALIKNADLILVMSTDQKQYIEKTWPFAKGKVFRLGHWRDIDIVDPYQQNQAVFNETCRLIKYCVDDWKNAI</sequence>
<dbReference type="STRING" id="1324350.AOY20_03765"/>
<name>A0A0N9VZJ4_9GAMM</name>
<dbReference type="Proteomes" id="UP000064939">
    <property type="component" value="Chromosome"/>
</dbReference>
<evidence type="ECO:0000256" key="5">
    <source>
        <dbReference type="ARBA" id="ARBA00051722"/>
    </source>
</evidence>
<organism evidence="8 9">
    <name type="scientific">Acinetobacter equi</name>
    <dbReference type="NCBI Taxonomy" id="1324350"/>
    <lineage>
        <taxon>Bacteria</taxon>
        <taxon>Pseudomonadati</taxon>
        <taxon>Pseudomonadota</taxon>
        <taxon>Gammaproteobacteria</taxon>
        <taxon>Moraxellales</taxon>
        <taxon>Moraxellaceae</taxon>
        <taxon>Acinetobacter</taxon>
    </lineage>
</organism>
<evidence type="ECO:0000256" key="4">
    <source>
        <dbReference type="ARBA" id="ARBA00022912"/>
    </source>
</evidence>
<dbReference type="SMART" id="SM00226">
    <property type="entry name" value="LMWPc"/>
    <property type="match status" value="1"/>
</dbReference>
<dbReference type="PANTHER" id="PTHR11717:SF31">
    <property type="entry name" value="LOW MOLECULAR WEIGHT PROTEIN-TYROSINE-PHOSPHATASE ETP-RELATED"/>
    <property type="match status" value="1"/>
</dbReference>
<dbReference type="RefSeq" id="WP_054580620.1">
    <property type="nucleotide sequence ID" value="NZ_CP012808.1"/>
</dbReference>
<feature type="active site" description="Proton donor" evidence="6">
    <location>
        <position position="115"/>
    </location>
</feature>
<dbReference type="Pfam" id="PF01451">
    <property type="entry name" value="LMWPc"/>
    <property type="match status" value="1"/>
</dbReference>
<keyword evidence="3" id="KW-0378">Hydrolase</keyword>